<dbReference type="EMBL" id="JASSZA010000007">
    <property type="protein sequence ID" value="KAK2107293.1"/>
    <property type="molecule type" value="Genomic_DNA"/>
</dbReference>
<sequence>PLVPVSGEFAWRGGGVLPGRPGGSATTCAARCGGPCLRLCAPPKTLRTLHPPPARFP</sequence>
<proteinExistence type="predicted"/>
<protein>
    <submittedName>
        <fullName evidence="1">Uncharacterized protein</fullName>
    </submittedName>
</protein>
<evidence type="ECO:0000313" key="1">
    <source>
        <dbReference type="EMBL" id="KAK2107293.1"/>
    </source>
</evidence>
<accession>A0ABQ9VD73</accession>
<gene>
    <name evidence="1" type="ORF">P7K49_016807</name>
</gene>
<feature type="non-terminal residue" evidence="1">
    <location>
        <position position="1"/>
    </location>
</feature>
<keyword evidence="2" id="KW-1185">Reference proteome</keyword>
<dbReference type="Proteomes" id="UP001266305">
    <property type="component" value="Unassembled WGS sequence"/>
</dbReference>
<name>A0ABQ9VD73_SAGOE</name>
<evidence type="ECO:0000313" key="2">
    <source>
        <dbReference type="Proteomes" id="UP001266305"/>
    </source>
</evidence>
<organism evidence="1 2">
    <name type="scientific">Saguinus oedipus</name>
    <name type="common">Cotton-top tamarin</name>
    <name type="synonym">Oedipomidas oedipus</name>
    <dbReference type="NCBI Taxonomy" id="9490"/>
    <lineage>
        <taxon>Eukaryota</taxon>
        <taxon>Metazoa</taxon>
        <taxon>Chordata</taxon>
        <taxon>Craniata</taxon>
        <taxon>Vertebrata</taxon>
        <taxon>Euteleostomi</taxon>
        <taxon>Mammalia</taxon>
        <taxon>Eutheria</taxon>
        <taxon>Euarchontoglires</taxon>
        <taxon>Primates</taxon>
        <taxon>Haplorrhini</taxon>
        <taxon>Platyrrhini</taxon>
        <taxon>Cebidae</taxon>
        <taxon>Callitrichinae</taxon>
        <taxon>Saguinus</taxon>
    </lineage>
</organism>
<reference evidence="1 2" key="1">
    <citation type="submission" date="2023-05" db="EMBL/GenBank/DDBJ databases">
        <title>B98-5 Cell Line De Novo Hybrid Assembly: An Optical Mapping Approach.</title>
        <authorList>
            <person name="Kananen K."/>
            <person name="Auerbach J.A."/>
            <person name="Kautto E."/>
            <person name="Blachly J.S."/>
        </authorList>
    </citation>
    <scope>NUCLEOTIDE SEQUENCE [LARGE SCALE GENOMIC DNA]</scope>
    <source>
        <strain evidence="1">B95-8</strain>
        <tissue evidence="1">Cell line</tissue>
    </source>
</reference>
<comment type="caution">
    <text evidence="1">The sequence shown here is derived from an EMBL/GenBank/DDBJ whole genome shotgun (WGS) entry which is preliminary data.</text>
</comment>
<feature type="non-terminal residue" evidence="1">
    <location>
        <position position="57"/>
    </location>
</feature>